<sequence length="177" mass="19658">MKEVSESLLSSAMACPSRPSPSGPLLSRGRYKLWALAVVLLLALWSMLAGTFTLKWSARRPSDDLDGPLLEDVDVLEMEERAKVVRHMWDVYAHSHSTGRLPRFWLQAFEAAYEELAGDDPASRDAAVAEIARLSMRMVDLEPPPQHPKNAEPEKDRSEEDIGPKSNSSSFSPAKAQ</sequence>
<dbReference type="Pfam" id="PF06708">
    <property type="entry name" value="DUF1195"/>
    <property type="match status" value="1"/>
</dbReference>
<feature type="region of interest" description="Disordered" evidence="1">
    <location>
        <begin position="1"/>
        <end position="23"/>
    </location>
</feature>
<name>A0A4S8JJF0_MUSBA</name>
<comment type="caution">
    <text evidence="3">The sequence shown here is derived from an EMBL/GenBank/DDBJ whole genome shotgun (WGS) entry which is preliminary data.</text>
</comment>
<gene>
    <name evidence="3" type="ORF">C4D60_Mb01t01910</name>
</gene>
<organism evidence="3 4">
    <name type="scientific">Musa balbisiana</name>
    <name type="common">Banana</name>
    <dbReference type="NCBI Taxonomy" id="52838"/>
    <lineage>
        <taxon>Eukaryota</taxon>
        <taxon>Viridiplantae</taxon>
        <taxon>Streptophyta</taxon>
        <taxon>Embryophyta</taxon>
        <taxon>Tracheophyta</taxon>
        <taxon>Spermatophyta</taxon>
        <taxon>Magnoliopsida</taxon>
        <taxon>Liliopsida</taxon>
        <taxon>Zingiberales</taxon>
        <taxon>Musaceae</taxon>
        <taxon>Musa</taxon>
    </lineage>
</organism>
<accession>A0A4S8JJF0</accession>
<dbReference type="PANTHER" id="PTHR34358:SF2">
    <property type="entry name" value="OS03G0411600 PROTEIN"/>
    <property type="match status" value="1"/>
</dbReference>
<feature type="compositionally biased region" description="Basic and acidic residues" evidence="1">
    <location>
        <begin position="149"/>
        <end position="163"/>
    </location>
</feature>
<dbReference type="EMBL" id="PYDT01000004">
    <property type="protein sequence ID" value="THU62131.1"/>
    <property type="molecule type" value="Genomic_DNA"/>
</dbReference>
<evidence type="ECO:0000313" key="3">
    <source>
        <dbReference type="EMBL" id="THU62131.1"/>
    </source>
</evidence>
<feature type="region of interest" description="Disordered" evidence="1">
    <location>
        <begin position="137"/>
        <end position="177"/>
    </location>
</feature>
<keyword evidence="2" id="KW-0472">Membrane</keyword>
<dbReference type="Proteomes" id="UP000317650">
    <property type="component" value="Chromosome 1"/>
</dbReference>
<dbReference type="AlphaFoldDB" id="A0A4S8JJF0"/>
<reference evidence="3 4" key="1">
    <citation type="journal article" date="2019" name="Nat. Plants">
        <title>Genome sequencing of Musa balbisiana reveals subgenome evolution and function divergence in polyploid bananas.</title>
        <authorList>
            <person name="Yao X."/>
        </authorList>
    </citation>
    <scope>NUCLEOTIDE SEQUENCE [LARGE SCALE GENOMIC DNA]</scope>
    <source>
        <strain evidence="4">cv. DH-PKW</strain>
        <tissue evidence="3">Leaves</tissue>
    </source>
</reference>
<proteinExistence type="predicted"/>
<feature type="compositionally biased region" description="Polar residues" evidence="1">
    <location>
        <begin position="165"/>
        <end position="177"/>
    </location>
</feature>
<keyword evidence="2" id="KW-0812">Transmembrane</keyword>
<protein>
    <submittedName>
        <fullName evidence="3">Uncharacterized protein</fullName>
    </submittedName>
</protein>
<keyword evidence="2" id="KW-1133">Transmembrane helix</keyword>
<keyword evidence="4" id="KW-1185">Reference proteome</keyword>
<evidence type="ECO:0000313" key="4">
    <source>
        <dbReference type="Proteomes" id="UP000317650"/>
    </source>
</evidence>
<evidence type="ECO:0000256" key="1">
    <source>
        <dbReference type="SAM" id="MobiDB-lite"/>
    </source>
</evidence>
<dbReference type="PANTHER" id="PTHR34358">
    <property type="entry name" value="OS03G0411600 PROTEIN"/>
    <property type="match status" value="1"/>
</dbReference>
<feature type="transmembrane region" description="Helical" evidence="2">
    <location>
        <begin position="33"/>
        <end position="54"/>
    </location>
</feature>
<dbReference type="InterPro" id="IPR010608">
    <property type="entry name" value="DUF1195"/>
</dbReference>
<evidence type="ECO:0000256" key="2">
    <source>
        <dbReference type="SAM" id="Phobius"/>
    </source>
</evidence>